<evidence type="ECO:0000256" key="1">
    <source>
        <dbReference type="ARBA" id="ARBA00004651"/>
    </source>
</evidence>
<name>A0A7C1JXA4_9CHLR</name>
<comment type="subcellular location">
    <subcellularLocation>
        <location evidence="1 7">Cell membrane</location>
        <topology evidence="1 7">Multi-pass membrane protein</topology>
    </subcellularLocation>
</comment>
<dbReference type="EMBL" id="DSMG01000119">
    <property type="protein sequence ID" value="HDX32168.1"/>
    <property type="molecule type" value="Genomic_DNA"/>
</dbReference>
<dbReference type="InterPro" id="IPR035906">
    <property type="entry name" value="MetI-like_sf"/>
</dbReference>
<dbReference type="PROSITE" id="PS50928">
    <property type="entry name" value="ABC_TM1"/>
    <property type="match status" value="1"/>
</dbReference>
<comment type="similarity">
    <text evidence="7">Belongs to the binding-protein-dependent transport system permease family.</text>
</comment>
<gene>
    <name evidence="9" type="ORF">ENQ20_11900</name>
</gene>
<feature type="domain" description="ABC transmembrane type-1" evidence="8">
    <location>
        <begin position="74"/>
        <end position="266"/>
    </location>
</feature>
<feature type="transmembrane region" description="Helical" evidence="7">
    <location>
        <begin position="144"/>
        <end position="163"/>
    </location>
</feature>
<evidence type="ECO:0000259" key="8">
    <source>
        <dbReference type="PROSITE" id="PS50928"/>
    </source>
</evidence>
<feature type="transmembrane region" description="Helical" evidence="7">
    <location>
        <begin position="79"/>
        <end position="100"/>
    </location>
</feature>
<dbReference type="InterPro" id="IPR050901">
    <property type="entry name" value="BP-dep_ABC_trans_perm"/>
</dbReference>
<accession>A0A7C1JXA4</accession>
<comment type="caution">
    <text evidence="9">The sequence shown here is derived from an EMBL/GenBank/DDBJ whole genome shotgun (WGS) entry which is preliminary data.</text>
</comment>
<proteinExistence type="inferred from homology"/>
<evidence type="ECO:0000256" key="5">
    <source>
        <dbReference type="ARBA" id="ARBA00022989"/>
    </source>
</evidence>
<dbReference type="GO" id="GO:0005886">
    <property type="term" value="C:plasma membrane"/>
    <property type="evidence" value="ECO:0007669"/>
    <property type="project" value="UniProtKB-SubCell"/>
</dbReference>
<keyword evidence="4 7" id="KW-0812">Transmembrane</keyword>
<dbReference type="PANTHER" id="PTHR32243:SF18">
    <property type="entry name" value="INNER MEMBRANE ABC TRANSPORTER PERMEASE PROTEIN YCJP"/>
    <property type="match status" value="1"/>
</dbReference>
<dbReference type="InterPro" id="IPR000515">
    <property type="entry name" value="MetI-like"/>
</dbReference>
<keyword evidence="6 7" id="KW-0472">Membrane</keyword>
<sequence length="281" mass="31278">MRRRTSPVQAILIGGVMGVALLWVLFPFYWAFVNSIKKPADTFRSGAWVPFLQFQPTLEHWISELAILEIRQALINSTIIALGAATLAVLLGTLAAYALARFRFGKSGNANLTTWFISQRILPPVVVVIPFFLIMRQLQLLDNVFSLVLLNATFTLPFPVIILSQMIRELPQELEEAALVDGANVFQAFTRVVLPLILPGLVATWIICMAFSWNEFLFALSLTTNRAIPMPVIIAGAEHTRGVQFWFVGVRVMLTMLPPIVFALLAQRYIIRGLTLGAVKG</sequence>
<keyword evidence="2 7" id="KW-0813">Transport</keyword>
<organism evidence="9">
    <name type="scientific">Caldilinea aerophila</name>
    <dbReference type="NCBI Taxonomy" id="133453"/>
    <lineage>
        <taxon>Bacteria</taxon>
        <taxon>Bacillati</taxon>
        <taxon>Chloroflexota</taxon>
        <taxon>Caldilineae</taxon>
        <taxon>Caldilineales</taxon>
        <taxon>Caldilineaceae</taxon>
        <taxon>Caldilinea</taxon>
    </lineage>
</organism>
<reference evidence="9" key="1">
    <citation type="journal article" date="2020" name="mSystems">
        <title>Genome- and Community-Level Interaction Insights into Carbon Utilization and Element Cycling Functions of Hydrothermarchaeota in Hydrothermal Sediment.</title>
        <authorList>
            <person name="Zhou Z."/>
            <person name="Liu Y."/>
            <person name="Xu W."/>
            <person name="Pan J."/>
            <person name="Luo Z.H."/>
            <person name="Li M."/>
        </authorList>
    </citation>
    <scope>NUCLEOTIDE SEQUENCE [LARGE SCALE GENOMIC DNA]</scope>
    <source>
        <strain evidence="9">SpSt-289</strain>
    </source>
</reference>
<feature type="transmembrane region" description="Helical" evidence="7">
    <location>
        <begin position="192"/>
        <end position="213"/>
    </location>
</feature>
<keyword evidence="5 7" id="KW-1133">Transmembrane helix</keyword>
<dbReference type="CDD" id="cd06261">
    <property type="entry name" value="TM_PBP2"/>
    <property type="match status" value="1"/>
</dbReference>
<feature type="transmembrane region" description="Helical" evidence="7">
    <location>
        <begin position="12"/>
        <end position="32"/>
    </location>
</feature>
<evidence type="ECO:0000313" key="9">
    <source>
        <dbReference type="EMBL" id="HDX32168.1"/>
    </source>
</evidence>
<dbReference type="Gene3D" id="1.10.3720.10">
    <property type="entry name" value="MetI-like"/>
    <property type="match status" value="1"/>
</dbReference>
<protein>
    <submittedName>
        <fullName evidence="9">Carbohydrate ABC transporter permease</fullName>
    </submittedName>
</protein>
<evidence type="ECO:0000256" key="7">
    <source>
        <dbReference type="RuleBase" id="RU363032"/>
    </source>
</evidence>
<feature type="transmembrane region" description="Helical" evidence="7">
    <location>
        <begin position="245"/>
        <end position="266"/>
    </location>
</feature>
<dbReference type="PANTHER" id="PTHR32243">
    <property type="entry name" value="MALTOSE TRANSPORT SYSTEM PERMEASE-RELATED"/>
    <property type="match status" value="1"/>
</dbReference>
<evidence type="ECO:0000256" key="2">
    <source>
        <dbReference type="ARBA" id="ARBA00022448"/>
    </source>
</evidence>
<dbReference type="AlphaFoldDB" id="A0A7C1JXA4"/>
<dbReference type="Pfam" id="PF00528">
    <property type="entry name" value="BPD_transp_1"/>
    <property type="match status" value="1"/>
</dbReference>
<dbReference type="GO" id="GO:0055085">
    <property type="term" value="P:transmembrane transport"/>
    <property type="evidence" value="ECO:0007669"/>
    <property type="project" value="InterPro"/>
</dbReference>
<feature type="transmembrane region" description="Helical" evidence="7">
    <location>
        <begin position="121"/>
        <end position="138"/>
    </location>
</feature>
<dbReference type="SUPFAM" id="SSF161098">
    <property type="entry name" value="MetI-like"/>
    <property type="match status" value="1"/>
</dbReference>
<evidence type="ECO:0000256" key="3">
    <source>
        <dbReference type="ARBA" id="ARBA00022475"/>
    </source>
</evidence>
<keyword evidence="3" id="KW-1003">Cell membrane</keyword>
<evidence type="ECO:0000256" key="6">
    <source>
        <dbReference type="ARBA" id="ARBA00023136"/>
    </source>
</evidence>
<evidence type="ECO:0000256" key="4">
    <source>
        <dbReference type="ARBA" id="ARBA00022692"/>
    </source>
</evidence>